<sequence length="869" mass="98363">MALGDRCISSLTCFRRYQKHSCTAAVPEKDKDDVELSQEDLSVSKSRSELGLLNGTEKEMSPSTSKLTKKESLKVQKLNYKQEKKRATQELLSNLKDPSVVIRADCLKVRGTLKGWTKMWCVLKPGVFLIYKDRKSEHWVGTVMLNVCELIERPSKKDGFCFKLYHPLDQSIWAVKGPEGETVGSITQPLPSSYLIVRSASESHGRCWMDALELALRCSTLHKRTSTKDGKEASVEPGWSDLSGTPSSLIPLLNPSVAHTHPKHLSDTEHDGTPFGGQGIHWDSPEPPNGLSPHHEESDDGTAERTEESDSDVSDRQDCGSQSGGSHSNGGSPYSVEAHTECTAYIEEANEELGEVGEAAQTETVSEENKGLIWTLLKQVRPGMDLSKVVLPTFILEPRSFLDKLSDYYYHADLLSKASLEENAYMRMKKVVQWYLSGFYKKPKGLKKPYNPIIGEIFRCLWVHPETDSKTFYIAEQVSHHPPVSAFYISNRKDGFCISGSILAKSKFYGNSLSAILDGEGTLTFLNRGEDYIITMPYAHCKGILVGTMTLEFGGKVMIECEKTGYKAEVEFKLKPFLGSSDSLNLIIGKIKLGKQTLCTLEGHWDQEVVIQENGNAASELFWNPTVEIRNQRLQRCVVPQIEQFPFESERLWQHVTQAILDRDQNLATHEKYLLEEAQRKSTRDRKETGTIWLPRLFHQDINGAWHYRYSDARPWDALNDVMQFEKNGVIRTKMKHEPCIAPVLGLGGASVRTKSYHSAEIDLLKHKGNIHRRKCSTPDPQHQDSSDNDELLAERLNTRRQHDLMEIRNLMTSIQRTQEDINRNLEILIKRSLSAHSFKQQPNALHMRDLLLVAVCIFTQLLLSIFWK</sequence>
<keyword evidence="8 12" id="KW-0445">Lipid transport</keyword>
<feature type="region of interest" description="Disordered" evidence="13">
    <location>
        <begin position="29"/>
        <end position="67"/>
    </location>
</feature>
<dbReference type="GO" id="GO:0032541">
    <property type="term" value="C:cortical endoplasmic reticulum"/>
    <property type="evidence" value="ECO:0007669"/>
    <property type="project" value="TreeGrafter"/>
</dbReference>
<evidence type="ECO:0000256" key="9">
    <source>
        <dbReference type="ARBA" id="ARBA00023121"/>
    </source>
</evidence>
<accession>A0A8C4QIQ6</accession>
<dbReference type="FunFam" id="1.10.287.2720:FF:000002">
    <property type="entry name" value="Oxysterol-binding protein"/>
    <property type="match status" value="1"/>
</dbReference>
<evidence type="ECO:0000313" key="16">
    <source>
        <dbReference type="Ensembl" id="ENSEBUP00000016094.1"/>
    </source>
</evidence>
<dbReference type="SUPFAM" id="SSF50729">
    <property type="entry name" value="PH domain-like"/>
    <property type="match status" value="1"/>
</dbReference>
<evidence type="ECO:0000256" key="8">
    <source>
        <dbReference type="ARBA" id="ARBA00023055"/>
    </source>
</evidence>
<dbReference type="PANTHER" id="PTHR10972:SF102">
    <property type="entry name" value="OXYSTEROL-BINDING PROTEIN"/>
    <property type="match status" value="1"/>
</dbReference>
<keyword evidence="10 14" id="KW-0472">Membrane</keyword>
<organism evidence="16 17">
    <name type="scientific">Eptatretus burgeri</name>
    <name type="common">Inshore hagfish</name>
    <dbReference type="NCBI Taxonomy" id="7764"/>
    <lineage>
        <taxon>Eukaryota</taxon>
        <taxon>Metazoa</taxon>
        <taxon>Chordata</taxon>
        <taxon>Craniata</taxon>
        <taxon>Vertebrata</taxon>
        <taxon>Cyclostomata</taxon>
        <taxon>Myxini</taxon>
        <taxon>Myxiniformes</taxon>
        <taxon>Myxinidae</taxon>
        <taxon>Eptatretinae</taxon>
        <taxon>Eptatretus</taxon>
    </lineage>
</organism>
<keyword evidence="9" id="KW-0446">Lipid-binding</keyword>
<keyword evidence="7 14" id="KW-1133">Transmembrane helix</keyword>
<keyword evidence="5 14" id="KW-0812">Transmembrane</keyword>
<feature type="region of interest" description="Disordered" evidence="13">
    <location>
        <begin position="223"/>
        <end position="336"/>
    </location>
</feature>
<dbReference type="Pfam" id="PF00169">
    <property type="entry name" value="PH"/>
    <property type="match status" value="1"/>
</dbReference>
<evidence type="ECO:0000256" key="5">
    <source>
        <dbReference type="ARBA" id="ARBA00022692"/>
    </source>
</evidence>
<name>A0A8C4QIQ6_EPTBU</name>
<dbReference type="SUPFAM" id="SSF144000">
    <property type="entry name" value="Oxysterol-binding protein-like"/>
    <property type="match status" value="1"/>
</dbReference>
<dbReference type="Gene3D" id="2.40.160.120">
    <property type="match status" value="1"/>
</dbReference>
<comment type="similarity">
    <text evidence="2 11">Belongs to the OSBP family.</text>
</comment>
<dbReference type="GO" id="GO:0005789">
    <property type="term" value="C:endoplasmic reticulum membrane"/>
    <property type="evidence" value="ECO:0007669"/>
    <property type="project" value="UniProtKB-SubCell"/>
</dbReference>
<dbReference type="FunFam" id="2.30.29.30:FF:000030">
    <property type="entry name" value="Oxysterol-binding protein"/>
    <property type="match status" value="1"/>
</dbReference>
<evidence type="ECO:0000256" key="12">
    <source>
        <dbReference type="RuleBase" id="RU003845"/>
    </source>
</evidence>
<dbReference type="Gene3D" id="1.10.287.2720">
    <property type="match status" value="1"/>
</dbReference>
<evidence type="ECO:0000256" key="11">
    <source>
        <dbReference type="RuleBase" id="RU003844"/>
    </source>
</evidence>
<keyword evidence="17" id="KW-1185">Reference proteome</keyword>
<dbReference type="InterPro" id="IPR000648">
    <property type="entry name" value="Oxysterol-bd"/>
</dbReference>
<dbReference type="Pfam" id="PF01237">
    <property type="entry name" value="Oxysterol_BP"/>
    <property type="match status" value="1"/>
</dbReference>
<dbReference type="FunFam" id="2.40.160.120:FF:000020">
    <property type="entry name" value="Oxysterol-binding protein"/>
    <property type="match status" value="1"/>
</dbReference>
<dbReference type="PANTHER" id="PTHR10972">
    <property type="entry name" value="OXYSTEROL-BINDING PROTEIN-RELATED"/>
    <property type="match status" value="1"/>
</dbReference>
<dbReference type="Ensembl" id="ENSEBUT00000016670.1">
    <property type="protein sequence ID" value="ENSEBUP00000016094.1"/>
    <property type="gene ID" value="ENSEBUG00000010105.1"/>
</dbReference>
<keyword evidence="3 12" id="KW-0813">Transport</keyword>
<evidence type="ECO:0000256" key="14">
    <source>
        <dbReference type="SAM" id="Phobius"/>
    </source>
</evidence>
<reference evidence="16" key="2">
    <citation type="submission" date="2025-09" db="UniProtKB">
        <authorList>
            <consortium name="Ensembl"/>
        </authorList>
    </citation>
    <scope>IDENTIFICATION</scope>
</reference>
<dbReference type="GO" id="GO:0006869">
    <property type="term" value="P:lipid transport"/>
    <property type="evidence" value="ECO:0007669"/>
    <property type="project" value="UniProtKB-KW"/>
</dbReference>
<evidence type="ECO:0000259" key="15">
    <source>
        <dbReference type="PROSITE" id="PS50003"/>
    </source>
</evidence>
<dbReference type="InterPro" id="IPR011993">
    <property type="entry name" value="PH-like_dom_sf"/>
</dbReference>
<protein>
    <recommendedName>
        <fullName evidence="12">Oxysterol-binding protein</fullName>
    </recommendedName>
</protein>
<evidence type="ECO:0000256" key="13">
    <source>
        <dbReference type="SAM" id="MobiDB-lite"/>
    </source>
</evidence>
<keyword evidence="6" id="KW-0256">Endoplasmic reticulum</keyword>
<evidence type="ECO:0000256" key="6">
    <source>
        <dbReference type="ARBA" id="ARBA00022824"/>
    </source>
</evidence>
<dbReference type="PROSITE" id="PS50003">
    <property type="entry name" value="PH_DOMAIN"/>
    <property type="match status" value="1"/>
</dbReference>
<evidence type="ECO:0000256" key="10">
    <source>
        <dbReference type="ARBA" id="ARBA00023136"/>
    </source>
</evidence>
<feature type="compositionally biased region" description="Low complexity" evidence="13">
    <location>
        <begin position="320"/>
        <end position="332"/>
    </location>
</feature>
<dbReference type="GO" id="GO:0015485">
    <property type="term" value="F:cholesterol binding"/>
    <property type="evidence" value="ECO:0007669"/>
    <property type="project" value="TreeGrafter"/>
</dbReference>
<evidence type="ECO:0000256" key="4">
    <source>
        <dbReference type="ARBA" id="ARBA00022553"/>
    </source>
</evidence>
<evidence type="ECO:0000256" key="2">
    <source>
        <dbReference type="ARBA" id="ARBA00008842"/>
    </source>
</evidence>
<evidence type="ECO:0000256" key="1">
    <source>
        <dbReference type="ARBA" id="ARBA00004389"/>
    </source>
</evidence>
<feature type="transmembrane region" description="Helical" evidence="14">
    <location>
        <begin position="851"/>
        <end position="868"/>
    </location>
</feature>
<dbReference type="InterPro" id="IPR018494">
    <property type="entry name" value="Oxysterol-bd_CS"/>
</dbReference>
<dbReference type="GeneTree" id="ENSGT00940000156622"/>
<dbReference type="InterPro" id="IPR001849">
    <property type="entry name" value="PH_domain"/>
</dbReference>
<dbReference type="Gene3D" id="2.30.29.30">
    <property type="entry name" value="Pleckstrin-homology domain (PH domain)/Phosphotyrosine-binding domain (PTB)"/>
    <property type="match status" value="1"/>
</dbReference>
<feature type="domain" description="PH" evidence="15">
    <location>
        <begin position="100"/>
        <end position="217"/>
    </location>
</feature>
<evidence type="ECO:0000313" key="17">
    <source>
        <dbReference type="Proteomes" id="UP000694388"/>
    </source>
</evidence>
<evidence type="ECO:0000256" key="7">
    <source>
        <dbReference type="ARBA" id="ARBA00022989"/>
    </source>
</evidence>
<dbReference type="AlphaFoldDB" id="A0A8C4QIQ6"/>
<dbReference type="Proteomes" id="UP000694388">
    <property type="component" value="Unplaced"/>
</dbReference>
<dbReference type="SMART" id="SM00233">
    <property type="entry name" value="PH"/>
    <property type="match status" value="1"/>
</dbReference>
<proteinExistence type="inferred from homology"/>
<dbReference type="PROSITE" id="PS01013">
    <property type="entry name" value="OSBP"/>
    <property type="match status" value="1"/>
</dbReference>
<dbReference type="Gene3D" id="3.30.70.3490">
    <property type="match status" value="1"/>
</dbReference>
<reference evidence="16" key="1">
    <citation type="submission" date="2025-08" db="UniProtKB">
        <authorList>
            <consortium name="Ensembl"/>
        </authorList>
    </citation>
    <scope>IDENTIFICATION</scope>
</reference>
<keyword evidence="4" id="KW-0597">Phosphoprotein</keyword>
<dbReference type="GO" id="GO:0005829">
    <property type="term" value="C:cytosol"/>
    <property type="evidence" value="ECO:0007669"/>
    <property type="project" value="TreeGrafter"/>
</dbReference>
<comment type="subcellular location">
    <subcellularLocation>
        <location evidence="1">Endoplasmic reticulum membrane</location>
        <topology evidence="1">Single-pass membrane protein</topology>
    </subcellularLocation>
</comment>
<feature type="compositionally biased region" description="Basic and acidic residues" evidence="13">
    <location>
        <begin position="293"/>
        <end position="318"/>
    </location>
</feature>
<dbReference type="CDD" id="cd13286">
    <property type="entry name" value="PH_OPR5_ORP8"/>
    <property type="match status" value="1"/>
</dbReference>
<evidence type="ECO:0000256" key="3">
    <source>
        <dbReference type="ARBA" id="ARBA00022448"/>
    </source>
</evidence>
<dbReference type="InterPro" id="IPR037239">
    <property type="entry name" value="OSBP_sf"/>
</dbReference>